<evidence type="ECO:0000313" key="2">
    <source>
        <dbReference type="EMBL" id="SIR04604.1"/>
    </source>
</evidence>
<evidence type="ECO:0000313" key="3">
    <source>
        <dbReference type="Proteomes" id="UP000185829"/>
    </source>
</evidence>
<accession>A0A9X8R8G3</accession>
<dbReference type="InterPro" id="IPR002734">
    <property type="entry name" value="RibDG_C"/>
</dbReference>
<reference evidence="2 3" key="1">
    <citation type="submission" date="2017-01" db="EMBL/GenBank/DDBJ databases">
        <authorList>
            <person name="Varghese N."/>
            <person name="Submissions S."/>
        </authorList>
    </citation>
    <scope>NUCLEOTIDE SEQUENCE [LARGE SCALE GENOMIC DNA]</scope>
    <source>
        <strain evidence="2 3">RUG2-6</strain>
    </source>
</reference>
<dbReference type="EMBL" id="FTMX01000002">
    <property type="protein sequence ID" value="SIR04604.1"/>
    <property type="molecule type" value="Genomic_DNA"/>
</dbReference>
<dbReference type="InterPro" id="IPR050765">
    <property type="entry name" value="Riboflavin_Biosynth_HTPR"/>
</dbReference>
<evidence type="ECO:0000259" key="1">
    <source>
        <dbReference type="Pfam" id="PF01872"/>
    </source>
</evidence>
<protein>
    <submittedName>
        <fullName evidence="2">Dihydrofolate reductase</fullName>
    </submittedName>
</protein>
<dbReference type="Gene3D" id="3.40.430.10">
    <property type="entry name" value="Dihydrofolate Reductase, subunit A"/>
    <property type="match status" value="1"/>
</dbReference>
<dbReference type="PANTHER" id="PTHR38011:SF11">
    <property type="entry name" value="2,5-DIAMINO-6-RIBOSYLAMINO-4(3H)-PYRIMIDINONE 5'-PHOSPHATE REDUCTASE"/>
    <property type="match status" value="1"/>
</dbReference>
<proteinExistence type="predicted"/>
<dbReference type="InterPro" id="IPR024072">
    <property type="entry name" value="DHFR-like_dom_sf"/>
</dbReference>
<dbReference type="PANTHER" id="PTHR38011">
    <property type="entry name" value="DIHYDROFOLATE REDUCTASE FAMILY PROTEIN (AFU_ORTHOLOGUE AFUA_8G06820)"/>
    <property type="match status" value="1"/>
</dbReference>
<name>A0A9X8R8G3_9BACI</name>
<dbReference type="GO" id="GO:0009231">
    <property type="term" value="P:riboflavin biosynthetic process"/>
    <property type="evidence" value="ECO:0007669"/>
    <property type="project" value="InterPro"/>
</dbReference>
<dbReference type="RefSeq" id="WP_076367692.1">
    <property type="nucleotide sequence ID" value="NZ_FTMX01000002.1"/>
</dbReference>
<dbReference type="Pfam" id="PF01872">
    <property type="entry name" value="RibD_C"/>
    <property type="match status" value="1"/>
</dbReference>
<dbReference type="GO" id="GO:0008703">
    <property type="term" value="F:5-amino-6-(5-phosphoribosylamino)uracil reductase activity"/>
    <property type="evidence" value="ECO:0007669"/>
    <property type="project" value="InterPro"/>
</dbReference>
<comment type="caution">
    <text evidence="2">The sequence shown here is derived from an EMBL/GenBank/DDBJ whole genome shotgun (WGS) entry which is preliminary data.</text>
</comment>
<gene>
    <name evidence="2" type="ORF">SAMN05878482_102853</name>
</gene>
<dbReference type="AlphaFoldDB" id="A0A9X8R8G3"/>
<sequence>MKKKRNIIFYIGTSIDGYIANDDGTLEWLESTEVEGDSGYNSLLERIDTVVMGKGTYDVIRGFDINYPYSEYENYVFSKSVSGSDEYASFIDEDVKTFIKNIKQKPGKDIWLIGGGNLAREFFKENLIDEFQLSIAPIILGKGISLYMGDDITLNYTLTKVEKLGQLAMLHYIKK</sequence>
<dbReference type="SUPFAM" id="SSF53597">
    <property type="entry name" value="Dihydrofolate reductase-like"/>
    <property type="match status" value="1"/>
</dbReference>
<feature type="domain" description="Bacterial bifunctional deaminase-reductase C-terminal" evidence="1">
    <location>
        <begin position="7"/>
        <end position="166"/>
    </location>
</feature>
<dbReference type="Proteomes" id="UP000185829">
    <property type="component" value="Unassembled WGS sequence"/>
</dbReference>
<organism evidence="2 3">
    <name type="scientific">Peribacillus simplex</name>
    <dbReference type="NCBI Taxonomy" id="1478"/>
    <lineage>
        <taxon>Bacteria</taxon>
        <taxon>Bacillati</taxon>
        <taxon>Bacillota</taxon>
        <taxon>Bacilli</taxon>
        <taxon>Bacillales</taxon>
        <taxon>Bacillaceae</taxon>
        <taxon>Peribacillus</taxon>
    </lineage>
</organism>